<dbReference type="Proteomes" id="UP000663880">
    <property type="component" value="Unassembled WGS sequence"/>
</dbReference>
<accession>A0A821L1T0</accession>
<evidence type="ECO:0000313" key="19">
    <source>
        <dbReference type="EMBL" id="CAF4744237.1"/>
    </source>
</evidence>
<dbReference type="PANTHER" id="PTHR11632:SF51">
    <property type="entry name" value="SUCCINATE DEHYDROGENASE [UBIQUINONE] FLAVOPROTEIN SUBUNIT, MITOCHONDRIAL"/>
    <property type="match status" value="1"/>
</dbReference>
<evidence type="ECO:0000256" key="13">
    <source>
        <dbReference type="PIRSR" id="PIRSR611281-2"/>
    </source>
</evidence>
<feature type="binding site" evidence="13">
    <location>
        <position position="329"/>
    </location>
    <ligand>
        <name>substrate</name>
    </ligand>
</feature>
<dbReference type="InterPro" id="IPR037099">
    <property type="entry name" value="Fum_R/Succ_DH_flav-like_C_sf"/>
</dbReference>
<dbReference type="EC" id="1.3.5.1" evidence="16"/>
<dbReference type="InterPro" id="IPR015939">
    <property type="entry name" value="Fum_Rdtase/Succ_DH_flav-like_C"/>
</dbReference>
<dbReference type="InterPro" id="IPR027477">
    <property type="entry name" value="Succ_DH/fumarate_Rdtase_cat_sf"/>
</dbReference>
<comment type="catalytic activity">
    <reaction evidence="16">
        <text>a quinone + succinate = fumarate + a quinol</text>
        <dbReference type="Rhea" id="RHEA:40523"/>
        <dbReference type="ChEBI" id="CHEBI:24646"/>
        <dbReference type="ChEBI" id="CHEBI:29806"/>
        <dbReference type="ChEBI" id="CHEBI:30031"/>
        <dbReference type="ChEBI" id="CHEBI:132124"/>
        <dbReference type="EC" id="1.3.5.1"/>
    </reaction>
</comment>
<evidence type="ECO:0000259" key="17">
    <source>
        <dbReference type="Pfam" id="PF00890"/>
    </source>
</evidence>
<dbReference type="OrthoDB" id="71672at2759"/>
<protein>
    <recommendedName>
        <fullName evidence="16">Succinate dehydrogenase [ubiquinone] flavoprotein subunit, mitochondrial</fullName>
        <ecNumber evidence="16">1.3.5.1</ecNumber>
    </recommendedName>
</protein>
<keyword evidence="5" id="KW-0999">Mitochondrion inner membrane</keyword>
<dbReference type="Gene3D" id="1.20.58.100">
    <property type="entry name" value="Fumarate reductase/succinate dehydrogenase flavoprotein-like, C-terminal domain"/>
    <property type="match status" value="1"/>
</dbReference>
<feature type="binding site" evidence="14">
    <location>
        <begin position="101"/>
        <end position="106"/>
    </location>
    <ligand>
        <name>FAD</name>
        <dbReference type="ChEBI" id="CHEBI:57692"/>
    </ligand>
</feature>
<dbReference type="InterPro" id="IPR003953">
    <property type="entry name" value="FAD-dep_OxRdtase_2_FAD-bd"/>
</dbReference>
<dbReference type="PROSITE" id="PS00504">
    <property type="entry name" value="FRD_SDH_FAD_BINDING"/>
    <property type="match status" value="1"/>
</dbReference>
<feature type="domain" description="FAD-dependent oxidoreductase 2 FAD-binding" evidence="17">
    <location>
        <begin position="96"/>
        <end position="489"/>
    </location>
</feature>
<evidence type="ECO:0000256" key="12">
    <source>
        <dbReference type="PIRSR" id="PIRSR611281-1"/>
    </source>
</evidence>
<comment type="cofactor">
    <cofactor evidence="14">
        <name>FAD</name>
        <dbReference type="ChEBI" id="CHEBI:57692"/>
    </cofactor>
    <text evidence="14">Flavinylated by SdhE, about 5% flavinylation occurs in the absence of SdhE.</text>
</comment>
<evidence type="ECO:0000256" key="10">
    <source>
        <dbReference type="ARBA" id="ARBA00023128"/>
    </source>
</evidence>
<dbReference type="EMBL" id="CAJOBZ010000001">
    <property type="protein sequence ID" value="CAF4744237.1"/>
    <property type="molecule type" value="Genomic_DNA"/>
</dbReference>
<keyword evidence="8 16" id="KW-0249">Electron transport</keyword>
<dbReference type="SUPFAM" id="SSF46977">
    <property type="entry name" value="Succinate dehydrogenase/fumarate reductase flavoprotein C-terminal domain"/>
    <property type="match status" value="1"/>
</dbReference>
<evidence type="ECO:0000256" key="4">
    <source>
        <dbReference type="ARBA" id="ARBA00022630"/>
    </source>
</evidence>
<dbReference type="PANTHER" id="PTHR11632">
    <property type="entry name" value="SUCCINATE DEHYDROGENASE 2 FLAVOPROTEIN SUBUNIT"/>
    <property type="match status" value="1"/>
</dbReference>
<dbReference type="Gene3D" id="4.10.80.40">
    <property type="entry name" value="succinate dehydrogenase protein domain"/>
    <property type="match status" value="1"/>
</dbReference>
<keyword evidence="9 16" id="KW-0560">Oxidoreductase</keyword>
<dbReference type="Gene3D" id="3.50.50.60">
    <property type="entry name" value="FAD/NAD(P)-binding domain"/>
    <property type="match status" value="1"/>
</dbReference>
<feature type="modified residue" description="Tele-8alpha-FAD histidine" evidence="15">
    <location>
        <position position="132"/>
    </location>
</feature>
<evidence type="ECO:0000256" key="15">
    <source>
        <dbReference type="PIRSR" id="PIRSR611281-4"/>
    </source>
</evidence>
<keyword evidence="6 14" id="KW-0274">FAD</keyword>
<comment type="subcellular location">
    <subcellularLocation>
        <location evidence="1 16">Mitochondrion inner membrane</location>
        <topology evidence="1 16">Peripheral membrane protein</topology>
        <orientation evidence="1 16">Matrix side</orientation>
    </subcellularLocation>
</comment>
<evidence type="ECO:0000256" key="5">
    <source>
        <dbReference type="ARBA" id="ARBA00022792"/>
    </source>
</evidence>
<proteinExistence type="inferred from homology"/>
<feature type="binding site" evidence="13">
    <location>
        <position position="483"/>
    </location>
    <ligand>
        <name>substrate</name>
    </ligand>
</feature>
<dbReference type="GO" id="GO:0005743">
    <property type="term" value="C:mitochondrial inner membrane"/>
    <property type="evidence" value="ECO:0007669"/>
    <property type="project" value="UniProtKB-SubCell"/>
</dbReference>
<dbReference type="FunFam" id="3.90.700.10:FF:000001">
    <property type="entry name" value="Mitochondrial succinate dehydrogenase flavoprotein subunit"/>
    <property type="match status" value="1"/>
</dbReference>
<feature type="domain" description="Fumarate reductase/succinate dehydrogenase flavoprotein-like C-terminal" evidence="18">
    <location>
        <begin position="544"/>
        <end position="695"/>
    </location>
</feature>
<comment type="pathway">
    <text evidence="16">Carbohydrate metabolism; tricarboxylic acid cycle; fumarate from succinate (eukaryal route): step 1/1.</text>
</comment>
<dbReference type="InterPro" id="IPR011281">
    <property type="entry name" value="Succ_DH_flav_su_fwd"/>
</dbReference>
<evidence type="ECO:0000256" key="2">
    <source>
        <dbReference type="ARBA" id="ARBA00008040"/>
    </source>
</evidence>
<dbReference type="InterPro" id="IPR014006">
    <property type="entry name" value="Succ_Dhase_FrdA_Gneg"/>
</dbReference>
<keyword evidence="4 14" id="KW-0285">Flavoprotein</keyword>
<evidence type="ECO:0000313" key="20">
    <source>
        <dbReference type="Proteomes" id="UP000663880"/>
    </source>
</evidence>
<dbReference type="InterPro" id="IPR036188">
    <property type="entry name" value="FAD/NAD-bd_sf"/>
</dbReference>
<evidence type="ECO:0000256" key="6">
    <source>
        <dbReference type="ARBA" id="ARBA00022827"/>
    </source>
</evidence>
<feature type="binding site" evidence="13">
    <location>
        <position position="440"/>
    </location>
    <ligand>
        <name>substrate</name>
    </ligand>
</feature>
<dbReference type="GO" id="GO:0009055">
    <property type="term" value="F:electron transfer activity"/>
    <property type="evidence" value="ECO:0007669"/>
    <property type="project" value="TreeGrafter"/>
</dbReference>
<keyword evidence="10" id="KW-0496">Mitochondrion</keyword>
<comment type="function">
    <text evidence="16">Flavoprotein (FP) subunit of succinate dehydrogenase (SDH) that is involved in complex II of the mitochondrial electron transport chain and is responsible for transferring electrons from succinate to ubiquinone (coenzyme Q).</text>
</comment>
<dbReference type="GO" id="GO:0008177">
    <property type="term" value="F:succinate dehydrogenase (quinone) activity"/>
    <property type="evidence" value="ECO:0007669"/>
    <property type="project" value="UniProtKB-EC"/>
</dbReference>
<dbReference type="GO" id="GO:0006099">
    <property type="term" value="P:tricarboxylic acid cycle"/>
    <property type="evidence" value="ECO:0007669"/>
    <property type="project" value="UniProtKB-UniPathway"/>
</dbReference>
<dbReference type="NCBIfam" id="TIGR01816">
    <property type="entry name" value="sdhA_forward"/>
    <property type="match status" value="1"/>
</dbReference>
<dbReference type="Pfam" id="PF02910">
    <property type="entry name" value="Succ_DH_flav_C"/>
    <property type="match status" value="1"/>
</dbReference>
<feature type="binding site" evidence="14">
    <location>
        <begin position="124"/>
        <end position="139"/>
    </location>
    <ligand>
        <name>FAD</name>
        <dbReference type="ChEBI" id="CHEBI:57692"/>
    </ligand>
</feature>
<dbReference type="SUPFAM" id="SSF51905">
    <property type="entry name" value="FAD/NAD(P)-binding domain"/>
    <property type="match status" value="1"/>
</dbReference>
<dbReference type="FunFam" id="1.20.58.100:FF:000001">
    <property type="entry name" value="Succinate dehydrogenase flavoprotein subunit (SdhA)"/>
    <property type="match status" value="1"/>
</dbReference>
<name>A0A821L1T0_9NEOP</name>
<comment type="similarity">
    <text evidence="2 16">Belongs to the FAD-dependent oxidoreductase 2 family. FRD/SDH subfamily.</text>
</comment>
<evidence type="ECO:0000256" key="9">
    <source>
        <dbReference type="ARBA" id="ARBA00023002"/>
    </source>
</evidence>
<feature type="binding site" evidence="13">
    <location>
        <position position="341"/>
    </location>
    <ligand>
        <name>substrate</name>
    </ligand>
</feature>
<evidence type="ECO:0000256" key="8">
    <source>
        <dbReference type="ARBA" id="ARBA00022982"/>
    </source>
</evidence>
<organism evidence="19 20">
    <name type="scientific">Pieris macdunnoughi</name>
    <dbReference type="NCBI Taxonomy" id="345717"/>
    <lineage>
        <taxon>Eukaryota</taxon>
        <taxon>Metazoa</taxon>
        <taxon>Ecdysozoa</taxon>
        <taxon>Arthropoda</taxon>
        <taxon>Hexapoda</taxon>
        <taxon>Insecta</taxon>
        <taxon>Pterygota</taxon>
        <taxon>Neoptera</taxon>
        <taxon>Endopterygota</taxon>
        <taxon>Lepidoptera</taxon>
        <taxon>Glossata</taxon>
        <taxon>Ditrysia</taxon>
        <taxon>Papilionoidea</taxon>
        <taxon>Pieridae</taxon>
        <taxon>Pierinae</taxon>
        <taxon>Pieris</taxon>
    </lineage>
</organism>
<dbReference type="Pfam" id="PF00890">
    <property type="entry name" value="FAD_binding_2"/>
    <property type="match status" value="1"/>
</dbReference>
<feature type="binding site" evidence="14">
    <location>
        <position position="308"/>
    </location>
    <ligand>
        <name>FAD</name>
        <dbReference type="ChEBI" id="CHEBI:57692"/>
    </ligand>
</feature>
<gene>
    <name evidence="19" type="ORF">PMACD_LOCUS233</name>
</gene>
<dbReference type="UniPathway" id="UPA00223">
    <property type="reaction ID" value="UER01006"/>
</dbReference>
<evidence type="ECO:0000256" key="11">
    <source>
        <dbReference type="ARBA" id="ARBA00023136"/>
    </source>
</evidence>
<keyword evidence="16" id="KW-0816">Tricarboxylic acid cycle</keyword>
<feature type="binding site" evidence="14">
    <location>
        <position position="473"/>
    </location>
    <ligand>
        <name>FAD</name>
        <dbReference type="ChEBI" id="CHEBI:57692"/>
    </ligand>
</feature>
<feature type="active site" description="Proton acceptor" evidence="12">
    <location>
        <position position="373"/>
    </location>
</feature>
<keyword evidence="20" id="KW-1185">Reference proteome</keyword>
<keyword evidence="3 16" id="KW-0813">Transport</keyword>
<comment type="caution">
    <text evidence="19">The sequence shown here is derived from an EMBL/GenBank/DDBJ whole genome shotgun (WGS) entry which is preliminary data.</text>
</comment>
<dbReference type="Gene3D" id="3.90.700.10">
    <property type="entry name" value="Succinate dehydrogenase/fumarate reductase flavoprotein, catalytic domain"/>
    <property type="match status" value="1"/>
</dbReference>
<evidence type="ECO:0000256" key="14">
    <source>
        <dbReference type="PIRSR" id="PIRSR611281-3"/>
    </source>
</evidence>
<reference evidence="19" key="1">
    <citation type="submission" date="2021-02" db="EMBL/GenBank/DDBJ databases">
        <authorList>
            <person name="Steward A R."/>
        </authorList>
    </citation>
    <scope>NUCLEOTIDE SEQUENCE</scope>
</reference>
<dbReference type="GO" id="GO:0006121">
    <property type="term" value="P:mitochondrial electron transport, succinate to ubiquinone"/>
    <property type="evidence" value="ECO:0007669"/>
    <property type="project" value="TreeGrafter"/>
</dbReference>
<dbReference type="GO" id="GO:0050660">
    <property type="term" value="F:flavin adenine dinucleotide binding"/>
    <property type="evidence" value="ECO:0007669"/>
    <property type="project" value="InterPro"/>
</dbReference>
<keyword evidence="11 16" id="KW-0472">Membrane</keyword>
<dbReference type="NCBIfam" id="TIGR01812">
    <property type="entry name" value="sdhA_frdA_Gneg"/>
    <property type="match status" value="1"/>
</dbReference>
<dbReference type="InterPro" id="IPR003952">
    <property type="entry name" value="FRD_SDH_FAD_BS"/>
</dbReference>
<evidence type="ECO:0000256" key="16">
    <source>
        <dbReference type="RuleBase" id="RU362051"/>
    </source>
</evidence>
<dbReference type="FunFam" id="4.10.80.40:FF:000004">
    <property type="entry name" value="Succinate dehydrogenase [ubiquinone] flavoprotein subunit, mitochondrial"/>
    <property type="match status" value="1"/>
</dbReference>
<evidence type="ECO:0000256" key="7">
    <source>
        <dbReference type="ARBA" id="ARBA00022946"/>
    </source>
</evidence>
<dbReference type="AlphaFoldDB" id="A0A821L1T0"/>
<evidence type="ECO:0000259" key="18">
    <source>
        <dbReference type="Pfam" id="PF02910"/>
    </source>
</evidence>
<keyword evidence="7 16" id="KW-0809">Transit peptide</keyword>
<sequence length="695" mass="76975">MKLGMVRVISGPCDCSPDKGKSQGDGGSKSKYQITYKPYQIPEFKPHDKKNMDLNRPMSPHVFIYAPTEPAMTSIVERITVCTRHQSFTIHHHKYDCLVLGAGGAGLRAAIGLAESKFSVALVTKMFPTRSHTIAAQGGMNASIGSMHKDDWRWHFYDTVKGSDWLGDQDSIQQLTRDAPSCVFELENMGMPFSRTQEGKIYQRSFGGGTKNCGKEIAKRTCAVADRTGHALLHTLYGYSTKFKNIKLFSEFFVLDLLMQDGAIVGALAMDMDDSSLHRFQAKNTVIATGGYPRMYFSCTAAHTCTGDGCSMMTRLGFPLQDMEFIQFHPTGMYGSGCLMTEGCRGEGGYLVNSEGKRFMEKYAPKAKDLASRDVVSRSMATEIRQGRGVGPKKDHIYLQLHHLSPDVIMKQLPGIHETAYTFTGVDVLKEPVPVIPTVHYTMGGIAINYKGEAIINKGSGDQAIPGLHAAGEAVSNCHGANRLGANSILDVVVFGKAIGINIGCIATPGDKQPELKHNICDASIDNLEKVKALKGSVFPHDLRLNMRTTMQNKCGVFREAKLLDEAQEEIQKWYAAFKDLKITDQKKNFNTDLIESLELQNMLQAAVQVVACARNRTESRGAHFRDDFPKREDEMDYSKPTEGQTAKPIEKHWRKHSISHLDLATGKVTISYRPVIDKTLDDEVQTIPPVPRVY</sequence>
<dbReference type="InterPro" id="IPR030664">
    <property type="entry name" value="SdhA/FrdA/AprA"/>
</dbReference>
<dbReference type="SUPFAM" id="SSF56425">
    <property type="entry name" value="Succinate dehydrogenase/fumarate reductase flavoprotein, catalytic domain"/>
    <property type="match status" value="1"/>
</dbReference>
<evidence type="ECO:0000256" key="1">
    <source>
        <dbReference type="ARBA" id="ARBA00004443"/>
    </source>
</evidence>
<evidence type="ECO:0000256" key="3">
    <source>
        <dbReference type="ARBA" id="ARBA00022448"/>
    </source>
</evidence>